<dbReference type="InterPro" id="IPR033656">
    <property type="entry name" value="HisRS_anticodon"/>
</dbReference>
<evidence type="ECO:0000313" key="16">
    <source>
        <dbReference type="EMBL" id="KXX82860.1"/>
    </source>
</evidence>
<comment type="subcellular location">
    <subcellularLocation>
        <location evidence="1">Cytoplasm</location>
    </subcellularLocation>
</comment>
<evidence type="ECO:0000256" key="1">
    <source>
        <dbReference type="ARBA" id="ARBA00004496"/>
    </source>
</evidence>
<evidence type="ECO:0000256" key="9">
    <source>
        <dbReference type="ARBA" id="ARBA00023146"/>
    </source>
</evidence>
<dbReference type="Pfam" id="PF03129">
    <property type="entry name" value="HGTP_anticodon"/>
    <property type="match status" value="1"/>
</dbReference>
<feature type="binding site" evidence="12">
    <location>
        <position position="108"/>
    </location>
    <ligand>
        <name>L-histidine</name>
        <dbReference type="ChEBI" id="CHEBI:57595"/>
    </ligand>
</feature>
<dbReference type="CDD" id="cd00859">
    <property type="entry name" value="HisRS_anticodon"/>
    <property type="match status" value="1"/>
</dbReference>
<evidence type="ECO:0000313" key="17">
    <source>
        <dbReference type="Proteomes" id="UP000078237"/>
    </source>
</evidence>
<dbReference type="InterPro" id="IPR045864">
    <property type="entry name" value="aa-tRNA-synth_II/BPL/LPL"/>
</dbReference>
<dbReference type="FunFam" id="3.40.50.800:FF:000015">
    <property type="entry name" value="Histidyl-tRNA synthetase, mitochondrial"/>
    <property type="match status" value="1"/>
</dbReference>
<dbReference type="GO" id="GO:0006427">
    <property type="term" value="P:histidyl-tRNA aminoacylation"/>
    <property type="evidence" value="ECO:0007669"/>
    <property type="project" value="EnsemblFungi"/>
</dbReference>
<evidence type="ECO:0000256" key="10">
    <source>
        <dbReference type="ARBA" id="ARBA00030619"/>
    </source>
</evidence>
<dbReference type="PIRSF" id="PIRSF001549">
    <property type="entry name" value="His-tRNA_synth"/>
    <property type="match status" value="1"/>
</dbReference>
<comment type="catalytic activity">
    <reaction evidence="11">
        <text>tRNA(His) + L-histidine + ATP = L-histidyl-tRNA(His) + AMP + diphosphate + H(+)</text>
        <dbReference type="Rhea" id="RHEA:17313"/>
        <dbReference type="Rhea" id="RHEA-COMP:9665"/>
        <dbReference type="Rhea" id="RHEA-COMP:9689"/>
        <dbReference type="ChEBI" id="CHEBI:15378"/>
        <dbReference type="ChEBI" id="CHEBI:30616"/>
        <dbReference type="ChEBI" id="CHEBI:33019"/>
        <dbReference type="ChEBI" id="CHEBI:57595"/>
        <dbReference type="ChEBI" id="CHEBI:78442"/>
        <dbReference type="ChEBI" id="CHEBI:78527"/>
        <dbReference type="ChEBI" id="CHEBI:456215"/>
        <dbReference type="EC" id="6.1.1.21"/>
    </reaction>
</comment>
<dbReference type="PANTHER" id="PTHR11476:SF7">
    <property type="entry name" value="HISTIDINE--TRNA LIGASE"/>
    <property type="match status" value="1"/>
</dbReference>
<reference evidence="16 17" key="1">
    <citation type="journal article" date="2016" name="Genome Announc.">
        <title>Genome Sequence of Madurella mycetomatis mm55, Isolated from a Human Mycetoma Case in Sudan.</title>
        <authorList>
            <person name="Smit S."/>
            <person name="Derks M.F."/>
            <person name="Bervoets S."/>
            <person name="Fahal A."/>
            <person name="van Leeuwen W."/>
            <person name="van Belkum A."/>
            <person name="van de Sande W.W."/>
        </authorList>
    </citation>
    <scope>NUCLEOTIDE SEQUENCE [LARGE SCALE GENOMIC DNA]</scope>
    <source>
        <strain evidence="17">mm55</strain>
    </source>
</reference>
<keyword evidence="8" id="KW-0648">Protein biosynthesis</keyword>
<organism evidence="16 17">
    <name type="scientific">Madurella mycetomatis</name>
    <dbReference type="NCBI Taxonomy" id="100816"/>
    <lineage>
        <taxon>Eukaryota</taxon>
        <taxon>Fungi</taxon>
        <taxon>Dikarya</taxon>
        <taxon>Ascomycota</taxon>
        <taxon>Pezizomycotina</taxon>
        <taxon>Sordariomycetes</taxon>
        <taxon>Sordariomycetidae</taxon>
        <taxon>Sordariales</taxon>
        <taxon>Sordariales incertae sedis</taxon>
        <taxon>Madurella</taxon>
    </lineage>
</organism>
<evidence type="ECO:0000256" key="8">
    <source>
        <dbReference type="ARBA" id="ARBA00022917"/>
    </source>
</evidence>
<keyword evidence="6" id="KW-0547">Nucleotide-binding</keyword>
<dbReference type="GO" id="GO:0004821">
    <property type="term" value="F:histidine-tRNA ligase activity"/>
    <property type="evidence" value="ECO:0007669"/>
    <property type="project" value="UniProtKB-EC"/>
</dbReference>
<dbReference type="OrthoDB" id="1906957at2759"/>
<evidence type="ECO:0000256" key="12">
    <source>
        <dbReference type="PIRSR" id="PIRSR001549-1"/>
    </source>
</evidence>
<feature type="domain" description="Anticodon-binding" evidence="14">
    <location>
        <begin position="377"/>
        <end position="476"/>
    </location>
</feature>
<protein>
    <recommendedName>
        <fullName evidence="3">histidine--tRNA ligase</fullName>
        <ecNumber evidence="3">6.1.1.21</ecNumber>
    </recommendedName>
    <alternativeName>
        <fullName evidence="10">Histidyl-tRNA synthetase</fullName>
    </alternativeName>
</protein>
<dbReference type="InterPro" id="IPR004154">
    <property type="entry name" value="Anticodon-bd"/>
</dbReference>
<evidence type="ECO:0000259" key="15">
    <source>
        <dbReference type="Pfam" id="PF13393"/>
    </source>
</evidence>
<dbReference type="EC" id="6.1.1.21" evidence="3"/>
<evidence type="ECO:0000256" key="4">
    <source>
        <dbReference type="ARBA" id="ARBA00022490"/>
    </source>
</evidence>
<comment type="caution">
    <text evidence="16">The sequence shown here is derived from an EMBL/GenBank/DDBJ whole genome shotgun (WGS) entry which is preliminary data.</text>
</comment>
<dbReference type="CDD" id="cd00773">
    <property type="entry name" value="HisRS-like_core"/>
    <property type="match status" value="1"/>
</dbReference>
<dbReference type="PANTHER" id="PTHR11476">
    <property type="entry name" value="HISTIDYL-TRNA SYNTHETASE"/>
    <property type="match status" value="1"/>
</dbReference>
<dbReference type="AlphaFoldDB" id="A0A175WIG8"/>
<dbReference type="Proteomes" id="UP000078237">
    <property type="component" value="Unassembled WGS sequence"/>
</dbReference>
<evidence type="ECO:0000256" key="7">
    <source>
        <dbReference type="ARBA" id="ARBA00022840"/>
    </source>
</evidence>
<dbReference type="GO" id="GO:1990825">
    <property type="term" value="F:sequence-specific mRNA binding"/>
    <property type="evidence" value="ECO:0007669"/>
    <property type="project" value="EnsemblFungi"/>
</dbReference>
<evidence type="ECO:0000256" key="6">
    <source>
        <dbReference type="ARBA" id="ARBA00022741"/>
    </source>
</evidence>
<keyword evidence="9" id="KW-0030">Aminoacyl-tRNA synthetase</keyword>
<dbReference type="GO" id="GO:0005739">
    <property type="term" value="C:mitochondrion"/>
    <property type="evidence" value="ECO:0007669"/>
    <property type="project" value="EnsemblFungi"/>
</dbReference>
<keyword evidence="7" id="KW-0067">ATP-binding</keyword>
<evidence type="ECO:0000256" key="2">
    <source>
        <dbReference type="ARBA" id="ARBA00008226"/>
    </source>
</evidence>
<dbReference type="EMBL" id="LCTW02000007">
    <property type="protein sequence ID" value="KXX82860.1"/>
    <property type="molecule type" value="Genomic_DNA"/>
</dbReference>
<dbReference type="InterPro" id="IPR041715">
    <property type="entry name" value="HisRS-like_core"/>
</dbReference>
<keyword evidence="17" id="KW-1185">Reference proteome</keyword>
<feature type="binding site" evidence="12">
    <location>
        <position position="270"/>
    </location>
    <ligand>
        <name>L-histidine</name>
        <dbReference type="ChEBI" id="CHEBI:57595"/>
    </ligand>
</feature>
<keyword evidence="5 16" id="KW-0436">Ligase</keyword>
<dbReference type="Gene3D" id="3.40.50.800">
    <property type="entry name" value="Anticodon-binding domain"/>
    <property type="match status" value="1"/>
</dbReference>
<feature type="binding site" evidence="12">
    <location>
        <begin position="80"/>
        <end position="82"/>
    </location>
    <ligand>
        <name>L-histidine</name>
        <dbReference type="ChEBI" id="CHEBI:57595"/>
    </ligand>
</feature>
<feature type="domain" description="Class II Histidinyl-tRNA synthetase (HisRS)-like catalytic core" evidence="15">
    <location>
        <begin position="15"/>
        <end position="291"/>
    </location>
</feature>
<gene>
    <name evidence="16" type="ORF">MMYC01_200543</name>
</gene>
<dbReference type="InterPro" id="IPR036621">
    <property type="entry name" value="Anticodon-bd_dom_sf"/>
</dbReference>
<dbReference type="STRING" id="100816.A0A175WIG8"/>
<evidence type="ECO:0000256" key="13">
    <source>
        <dbReference type="SAM" id="MobiDB-lite"/>
    </source>
</evidence>
<dbReference type="Gene3D" id="3.30.930.10">
    <property type="entry name" value="Bira Bifunctional Protein, Domain 2"/>
    <property type="match status" value="1"/>
</dbReference>
<dbReference type="Pfam" id="PF13393">
    <property type="entry name" value="tRNA-synt_His"/>
    <property type="match status" value="1"/>
</dbReference>
<keyword evidence="4" id="KW-0963">Cytoplasm</keyword>
<dbReference type="SUPFAM" id="SSF52954">
    <property type="entry name" value="Class II aaRS ABD-related"/>
    <property type="match status" value="1"/>
</dbReference>
<sequence length="528" mass="58397">MAPKAPKFEIKTPKGTRDWSGADMVLREKIFSTITNVFKRHGGISIDTPVFELKGKYGEDSKLIYDLADQGGELCSLRYDLTVPFARYLAMNKDVTQIKRYHIAKVYRRDQPAVKKGRMREFGLYDPMIPDAEIIRIINEVFDSLGWQGKYTIKLNTRKILDGIFQVCGVPENLIRPISSAVDKLDKMSWADVRKEMVDEKGLAPEVADKIGQYVVLKGQRDLLEKLRKDEALAANQSMQQGFSDMDLLFTYLEAFDALHTVSFDLSLARGLDYYTGVIYEVVTEGSAPAVSAADDSKDKPAKKKGGNSGDPDEDRSDDPTVGIGSVAAGGRYDNLVGMFSGKTQVPCVGISFGIDRIFSITQAFLKKKERRNEVDVFVMAFGGGKGFTGLLKERSQICARLWDADIKAEFLYKVKPKLPNQFKAAETNGVPFALILGEDELAQGKARLKEMGLPEDHPLKEGELVSLDSLIEEVQLRIARKKQLDSMTQQAEGLRVVDGIKGEEVKAAAAAAEPAAVPVDHPAEQAN</sequence>
<dbReference type="VEuPathDB" id="FungiDB:MMYC01_200543"/>
<proteinExistence type="inferred from homology"/>
<evidence type="ECO:0000259" key="14">
    <source>
        <dbReference type="Pfam" id="PF03129"/>
    </source>
</evidence>
<feature type="region of interest" description="Disordered" evidence="13">
    <location>
        <begin position="290"/>
        <end position="324"/>
    </location>
</feature>
<dbReference type="GO" id="GO:0032543">
    <property type="term" value="P:mitochondrial translation"/>
    <property type="evidence" value="ECO:0007669"/>
    <property type="project" value="EnsemblFungi"/>
</dbReference>
<evidence type="ECO:0000256" key="11">
    <source>
        <dbReference type="ARBA" id="ARBA00047639"/>
    </source>
</evidence>
<evidence type="ECO:0000256" key="3">
    <source>
        <dbReference type="ARBA" id="ARBA00012815"/>
    </source>
</evidence>
<accession>A0A175WIG8</accession>
<comment type="similarity">
    <text evidence="2">Belongs to the class-II aminoacyl-tRNA synthetase family.</text>
</comment>
<feature type="binding site" evidence="12">
    <location>
        <begin position="274"/>
        <end position="275"/>
    </location>
    <ligand>
        <name>L-histidine</name>
        <dbReference type="ChEBI" id="CHEBI:57595"/>
    </ligand>
</feature>
<dbReference type="GO" id="GO:0005524">
    <property type="term" value="F:ATP binding"/>
    <property type="evidence" value="ECO:0007669"/>
    <property type="project" value="UniProtKB-KW"/>
</dbReference>
<dbReference type="SUPFAM" id="SSF55681">
    <property type="entry name" value="Class II aaRS and biotin synthetases"/>
    <property type="match status" value="1"/>
</dbReference>
<dbReference type="GO" id="GO:0005829">
    <property type="term" value="C:cytosol"/>
    <property type="evidence" value="ECO:0007669"/>
    <property type="project" value="TreeGrafter"/>
</dbReference>
<name>A0A175WIG8_9PEZI</name>
<dbReference type="InterPro" id="IPR004516">
    <property type="entry name" value="HisRS/HisZ"/>
</dbReference>
<evidence type="ECO:0000256" key="5">
    <source>
        <dbReference type="ARBA" id="ARBA00022598"/>
    </source>
</evidence>